<proteinExistence type="predicted"/>
<comment type="caution">
    <text evidence="1">The sequence shown here is derived from an EMBL/GenBank/DDBJ whole genome shotgun (WGS) entry which is preliminary data.</text>
</comment>
<protein>
    <submittedName>
        <fullName evidence="1">Uncharacterized protein</fullName>
    </submittedName>
</protein>
<accession>A0A1F8FP86</accession>
<evidence type="ECO:0000313" key="2">
    <source>
        <dbReference type="Proteomes" id="UP000176581"/>
    </source>
</evidence>
<evidence type="ECO:0000313" key="1">
    <source>
        <dbReference type="EMBL" id="OGN14875.1"/>
    </source>
</evidence>
<sequence>MRKWSSAIREETAMKEVTRGQALEMQARFATDTNWDKLDGDVVQSVISLTREEFGVRFTAFLRNRAQLIVGEPKIVPIDRSIPFNPAAFIGKGWSIWRGPADGNGLTGVEDQDERSLALTQINLADIRLVTCLNDAETVVKGEEKQRRLKADSRVRLDAKIFQTFWENQALIPERFKEKVNGNTQFIYFDGTVLRDSYGNRYVLGLCWGGGAWSWSVIWLDGGWRANGPSAVLASNQS</sequence>
<gene>
    <name evidence="1" type="ORF">A3J47_02645</name>
</gene>
<dbReference type="Proteomes" id="UP000176581">
    <property type="component" value="Unassembled WGS sequence"/>
</dbReference>
<reference evidence="1 2" key="1">
    <citation type="journal article" date="2016" name="Nat. Commun.">
        <title>Thousands of microbial genomes shed light on interconnected biogeochemical processes in an aquifer system.</title>
        <authorList>
            <person name="Anantharaman K."/>
            <person name="Brown C.T."/>
            <person name="Hug L.A."/>
            <person name="Sharon I."/>
            <person name="Castelle C.J."/>
            <person name="Probst A.J."/>
            <person name="Thomas B.C."/>
            <person name="Singh A."/>
            <person name="Wilkins M.J."/>
            <person name="Karaoz U."/>
            <person name="Brodie E.L."/>
            <person name="Williams K.H."/>
            <person name="Hubbard S.S."/>
            <person name="Banfield J.F."/>
        </authorList>
    </citation>
    <scope>NUCLEOTIDE SEQUENCE [LARGE SCALE GENOMIC DNA]</scope>
</reference>
<dbReference type="AlphaFoldDB" id="A0A1F8FP86"/>
<organism evidence="1 2">
    <name type="scientific">Candidatus Yanofskybacteria bacterium RIFCSPHIGHO2_02_FULL_43_22</name>
    <dbReference type="NCBI Taxonomy" id="1802681"/>
    <lineage>
        <taxon>Bacteria</taxon>
        <taxon>Candidatus Yanofskyibacteriota</taxon>
    </lineage>
</organism>
<dbReference type="EMBL" id="MGJV01000019">
    <property type="protein sequence ID" value="OGN14875.1"/>
    <property type="molecule type" value="Genomic_DNA"/>
</dbReference>
<name>A0A1F8FP86_9BACT</name>